<feature type="transmembrane region" description="Helical" evidence="5">
    <location>
        <begin position="149"/>
        <end position="169"/>
    </location>
</feature>
<comment type="subcellular location">
    <subcellularLocation>
        <location evidence="1">Membrane</location>
        <topology evidence="1">Multi-pass membrane protein</topology>
    </subcellularLocation>
</comment>
<accession>A0A3A3GJY3</accession>
<reference evidence="6 7" key="1">
    <citation type="submission" date="2018-09" db="EMBL/GenBank/DDBJ databases">
        <title>Paenibacillus SK2017-BO5.</title>
        <authorList>
            <person name="Piskunova J.V."/>
            <person name="Dubiley S.A."/>
            <person name="Severinov K.V."/>
        </authorList>
    </citation>
    <scope>NUCLEOTIDE SEQUENCE [LARGE SCALE GENOMIC DNA]</scope>
    <source>
        <strain evidence="6 7">BO5</strain>
    </source>
</reference>
<keyword evidence="2 5" id="KW-0812">Transmembrane</keyword>
<evidence type="ECO:0000256" key="2">
    <source>
        <dbReference type="ARBA" id="ARBA00022692"/>
    </source>
</evidence>
<feature type="transmembrane region" description="Helical" evidence="5">
    <location>
        <begin position="62"/>
        <end position="81"/>
    </location>
</feature>
<dbReference type="GO" id="GO:0016020">
    <property type="term" value="C:membrane"/>
    <property type="evidence" value="ECO:0007669"/>
    <property type="project" value="UniProtKB-SubCell"/>
</dbReference>
<dbReference type="Pfam" id="PF04172">
    <property type="entry name" value="LrgB"/>
    <property type="match status" value="1"/>
</dbReference>
<evidence type="ECO:0000256" key="5">
    <source>
        <dbReference type="SAM" id="Phobius"/>
    </source>
</evidence>
<name>A0A3A3GJY3_PANTH</name>
<keyword evidence="4 5" id="KW-0472">Membrane</keyword>
<protein>
    <submittedName>
        <fullName evidence="6">LrgB family protein</fullName>
    </submittedName>
</protein>
<sequence>MTDVIWSQQPLFGIAATIVVYALARLIHSRVSWVHPILFCSVILIGFLWIGDIPLTDYQVGADMLSLLLGPATVALGVPIYKHRHLVKRQFKAIVLSITCGSLVGVVSVAALMVSLDGARDVVLSILPKSVSSPIAVEISRTIGGMPELSAVFSVVTGVIGSMFGMLFLRRTGIKDNVSLGLAMGTAAHGFGTSRSLAESEMQGTFSGLAMGLAGLITSVLFIPLYLFL</sequence>
<evidence type="ECO:0000256" key="4">
    <source>
        <dbReference type="ARBA" id="ARBA00023136"/>
    </source>
</evidence>
<evidence type="ECO:0000313" key="7">
    <source>
        <dbReference type="Proteomes" id="UP000266177"/>
    </source>
</evidence>
<evidence type="ECO:0000256" key="1">
    <source>
        <dbReference type="ARBA" id="ARBA00004141"/>
    </source>
</evidence>
<dbReference type="RefSeq" id="WP_119794070.1">
    <property type="nucleotide sequence ID" value="NZ_QYZD01000010.1"/>
</dbReference>
<feature type="transmembrane region" description="Helical" evidence="5">
    <location>
        <begin position="31"/>
        <end position="50"/>
    </location>
</feature>
<keyword evidence="3 5" id="KW-1133">Transmembrane helix</keyword>
<dbReference type="AlphaFoldDB" id="A0A3A3GJY3"/>
<feature type="transmembrane region" description="Helical" evidence="5">
    <location>
        <begin position="6"/>
        <end position="24"/>
    </location>
</feature>
<evidence type="ECO:0000313" key="6">
    <source>
        <dbReference type="EMBL" id="RJG23581.1"/>
    </source>
</evidence>
<dbReference type="PANTHER" id="PTHR30249">
    <property type="entry name" value="PUTATIVE SEROTONIN TRANSPORTER"/>
    <property type="match status" value="1"/>
</dbReference>
<feature type="transmembrane region" description="Helical" evidence="5">
    <location>
        <begin position="93"/>
        <end position="114"/>
    </location>
</feature>
<organism evidence="6 7">
    <name type="scientific">Paenibacillus thiaminolyticus</name>
    <name type="common">Bacillus thiaminolyticus</name>
    <dbReference type="NCBI Taxonomy" id="49283"/>
    <lineage>
        <taxon>Bacteria</taxon>
        <taxon>Bacillati</taxon>
        <taxon>Bacillota</taxon>
        <taxon>Bacilli</taxon>
        <taxon>Bacillales</taxon>
        <taxon>Paenibacillaceae</taxon>
        <taxon>Paenibacillus</taxon>
    </lineage>
</organism>
<dbReference type="EMBL" id="QYZD01000010">
    <property type="protein sequence ID" value="RJG23581.1"/>
    <property type="molecule type" value="Genomic_DNA"/>
</dbReference>
<evidence type="ECO:0000256" key="3">
    <source>
        <dbReference type="ARBA" id="ARBA00022989"/>
    </source>
</evidence>
<dbReference type="InterPro" id="IPR007300">
    <property type="entry name" value="CidB/LrgB"/>
</dbReference>
<proteinExistence type="predicted"/>
<dbReference type="PANTHER" id="PTHR30249:SF0">
    <property type="entry name" value="PLASTIDAL GLYCOLATE_GLYCERATE TRANSLOCATOR 1, CHLOROPLASTIC"/>
    <property type="match status" value="1"/>
</dbReference>
<dbReference type="OrthoDB" id="9811701at2"/>
<comment type="caution">
    <text evidence="6">The sequence shown here is derived from an EMBL/GenBank/DDBJ whole genome shotgun (WGS) entry which is preliminary data.</text>
</comment>
<gene>
    <name evidence="6" type="ORF">DQX05_13110</name>
</gene>
<dbReference type="Proteomes" id="UP000266177">
    <property type="component" value="Unassembled WGS sequence"/>
</dbReference>
<feature type="transmembrane region" description="Helical" evidence="5">
    <location>
        <begin position="205"/>
        <end position="228"/>
    </location>
</feature>